<evidence type="ECO:0000313" key="2">
    <source>
        <dbReference type="EMBL" id="MBP1043159.1"/>
    </source>
</evidence>
<keyword evidence="1" id="KW-1133">Transmembrane helix</keyword>
<proteinExistence type="predicted"/>
<dbReference type="EMBL" id="JAEEGA010000014">
    <property type="protein sequence ID" value="MBP1043159.1"/>
    <property type="molecule type" value="Genomic_DNA"/>
</dbReference>
<organism evidence="2 3">
    <name type="scientific">Vagococcus allomyrinae</name>
    <dbReference type="NCBI Taxonomy" id="2794353"/>
    <lineage>
        <taxon>Bacteria</taxon>
        <taxon>Bacillati</taxon>
        <taxon>Bacillota</taxon>
        <taxon>Bacilli</taxon>
        <taxon>Lactobacillales</taxon>
        <taxon>Enterococcaceae</taxon>
        <taxon>Vagococcus</taxon>
    </lineage>
</organism>
<accession>A0A940P7M3</accession>
<feature type="transmembrane region" description="Helical" evidence="1">
    <location>
        <begin position="271"/>
        <end position="289"/>
    </location>
</feature>
<feature type="transmembrane region" description="Helical" evidence="1">
    <location>
        <begin position="204"/>
        <end position="222"/>
    </location>
</feature>
<keyword evidence="3" id="KW-1185">Reference proteome</keyword>
<feature type="transmembrane region" description="Helical" evidence="1">
    <location>
        <begin position="7"/>
        <end position="27"/>
    </location>
</feature>
<dbReference type="RefSeq" id="WP_209530965.1">
    <property type="nucleotide sequence ID" value="NZ_JAEEGA010000014.1"/>
</dbReference>
<feature type="transmembrane region" description="Helical" evidence="1">
    <location>
        <begin position="33"/>
        <end position="50"/>
    </location>
</feature>
<protein>
    <submittedName>
        <fullName evidence="2">Uncharacterized protein</fullName>
    </submittedName>
</protein>
<evidence type="ECO:0000313" key="3">
    <source>
        <dbReference type="Proteomes" id="UP000674938"/>
    </source>
</evidence>
<dbReference type="GO" id="GO:0005886">
    <property type="term" value="C:plasma membrane"/>
    <property type="evidence" value="ECO:0007669"/>
    <property type="project" value="UniProtKB-SubCell"/>
</dbReference>
<keyword evidence="1" id="KW-0812">Transmembrane</keyword>
<feature type="transmembrane region" description="Helical" evidence="1">
    <location>
        <begin position="161"/>
        <end position="184"/>
    </location>
</feature>
<keyword evidence="1" id="KW-0472">Membrane</keyword>
<feature type="transmembrane region" description="Helical" evidence="1">
    <location>
        <begin position="70"/>
        <end position="90"/>
    </location>
</feature>
<evidence type="ECO:0000256" key="1">
    <source>
        <dbReference type="SAM" id="Phobius"/>
    </source>
</evidence>
<reference evidence="2" key="1">
    <citation type="submission" date="2020-12" db="EMBL/GenBank/DDBJ databases">
        <title>Vagococcus allomyrinae sp. nov. and Enterococcus lavae sp. nov., isolated from the larvae of Allomyrina dichotoma.</title>
        <authorList>
            <person name="Lee S.D."/>
        </authorList>
    </citation>
    <scope>NUCLEOTIDE SEQUENCE</scope>
    <source>
        <strain evidence="2">BWB3-3</strain>
    </source>
</reference>
<name>A0A940P7M3_9ENTE</name>
<comment type="caution">
    <text evidence="2">The sequence shown here is derived from an EMBL/GenBank/DDBJ whole genome shotgun (WGS) entry which is preliminary data.</text>
</comment>
<dbReference type="Proteomes" id="UP000674938">
    <property type="component" value="Unassembled WGS sequence"/>
</dbReference>
<feature type="transmembrane region" description="Helical" evidence="1">
    <location>
        <begin position="228"/>
        <end position="251"/>
    </location>
</feature>
<feature type="transmembrane region" description="Helical" evidence="1">
    <location>
        <begin position="136"/>
        <end position="155"/>
    </location>
</feature>
<feature type="transmembrane region" description="Helical" evidence="1">
    <location>
        <begin position="96"/>
        <end position="124"/>
    </location>
</feature>
<gene>
    <name evidence="2" type="ORF">I6N95_19250</name>
</gene>
<dbReference type="AlphaFoldDB" id="A0A940P7M3"/>
<sequence>MAIVKKVGYVLLFCIFFARFAWEILYFSIGEGVVLGLSGYLSVVFIVGWYRKAHRVTVFFEQAQLRLYFYLLPCIPVFLYFITLNTVASWDVIGEFFYVLMYLLLGIAWLWASLNGMLLFWSFSYEDDVLMGRNKAAIVAVTGAIIGSSLIYAGANIGDGPGWWTVVIAGGLGTLTWLLLGALIDKLTAVIESITMEHDVNSGLRFGAYLVGSGLILAVASSGDWTSLLATVGEFFVGWPVIPLALLMIVLERRLFGAIGDEPEKQKQLSVIVAVCYLLYGILVCLLMLPTSGGR</sequence>